<feature type="domain" description="Fatty acid desaturase" evidence="2">
    <location>
        <begin position="69"/>
        <end position="340"/>
    </location>
</feature>
<dbReference type="EMBL" id="CP132375">
    <property type="protein sequence ID" value="WLS99363.1"/>
    <property type="molecule type" value="Genomic_DNA"/>
</dbReference>
<keyword evidence="1" id="KW-1133">Transmembrane helix</keyword>
<dbReference type="Proteomes" id="UP001229773">
    <property type="component" value="Chromosome"/>
</dbReference>
<accession>A0ABD7Z4A4</accession>
<evidence type="ECO:0000256" key="1">
    <source>
        <dbReference type="SAM" id="Phobius"/>
    </source>
</evidence>
<dbReference type="PANTHER" id="PTHR19353">
    <property type="entry name" value="FATTY ACID DESATURASE 2"/>
    <property type="match status" value="1"/>
</dbReference>
<keyword evidence="1" id="KW-0472">Membrane</keyword>
<dbReference type="GO" id="GO:0008610">
    <property type="term" value="P:lipid biosynthetic process"/>
    <property type="evidence" value="ECO:0007669"/>
    <property type="project" value="UniProtKB-ARBA"/>
</dbReference>
<feature type="transmembrane region" description="Helical" evidence="1">
    <location>
        <begin position="166"/>
        <end position="185"/>
    </location>
</feature>
<evidence type="ECO:0000259" key="2">
    <source>
        <dbReference type="Pfam" id="PF00487"/>
    </source>
</evidence>
<dbReference type="GO" id="GO:0016705">
    <property type="term" value="F:oxidoreductase activity, acting on paired donors, with incorporation or reduction of molecular oxygen"/>
    <property type="evidence" value="ECO:0007669"/>
    <property type="project" value="UniProtKB-ARBA"/>
</dbReference>
<feature type="transmembrane region" description="Helical" evidence="1">
    <location>
        <begin position="69"/>
        <end position="89"/>
    </location>
</feature>
<dbReference type="InterPro" id="IPR012171">
    <property type="entry name" value="Fatty_acid_desaturase"/>
</dbReference>
<feature type="transmembrane region" description="Helical" evidence="1">
    <location>
        <begin position="233"/>
        <end position="256"/>
    </location>
</feature>
<dbReference type="Pfam" id="PF00487">
    <property type="entry name" value="FA_desaturase"/>
    <property type="match status" value="1"/>
</dbReference>
<reference evidence="3 4" key="1">
    <citation type="submission" date="2023-08" db="EMBL/GenBank/DDBJ databases">
        <title>Complete genome sequences of 12 bacterial strains from the honey bee gut, resolved with long-read nanopore sequencing.</title>
        <authorList>
            <person name="Kwong W.K."/>
            <person name="Acheampong S."/>
            <person name="Polat M.F."/>
        </authorList>
    </citation>
    <scope>NUCLEOTIDE SEQUENCE [LARGE SCALE GENOMIC DNA]</scope>
    <source>
        <strain evidence="4">wkB9</strain>
    </source>
</reference>
<evidence type="ECO:0000313" key="4">
    <source>
        <dbReference type="Proteomes" id="UP001229773"/>
    </source>
</evidence>
<gene>
    <name evidence="3" type="ORF">RAM05_05040</name>
</gene>
<dbReference type="GeneID" id="32537589"/>
<dbReference type="EC" id="1.14.19.-" evidence="3"/>
<protein>
    <submittedName>
        <fullName evidence="3">Acyl-CoA desaturase</fullName>
        <ecNumber evidence="3">1.14.19.-</ecNumber>
    </submittedName>
</protein>
<dbReference type="InterPro" id="IPR005804">
    <property type="entry name" value="FA_desaturase_dom"/>
</dbReference>
<keyword evidence="3" id="KW-0560">Oxidoreductase</keyword>
<name>A0ABD7Z4A4_9NEIS</name>
<proteinExistence type="predicted"/>
<dbReference type="PANTHER" id="PTHR19353:SF19">
    <property type="entry name" value="DELTA(5) FATTY ACID DESATURASE C-RELATED"/>
    <property type="match status" value="1"/>
</dbReference>
<evidence type="ECO:0000313" key="3">
    <source>
        <dbReference type="EMBL" id="WLS99363.1"/>
    </source>
</evidence>
<keyword evidence="1" id="KW-0812">Transmembrane</keyword>
<sequence>MRSELRELEYNSQQDKSLKKALNDALQEYLTTHQDHRYADRGMKFKLAILCLFCAASYITALHQSSVIWFSLFYFCYITFALLLAINVVHDASHNVFFRSGRANKWLNCLITIPLGIDPDCWRVRHVIQHHPYTNVEYYDLDIDYNGVLRQTPFQVHYWFMRYQHYYWPIVAAMTFPAIVWCFDWQDRLGLKFNVKKFTSQGWNGWMVFLLAKWVHILLAFILPAWVCPQFNFSWIVLVYCLSQMCSSLIFVILILGSHWAKATFYQAPENGHFMHGRLQHAFNTTLNWHLKYGWLEYWLGGLNLHLTHHLYPGVSHRHYHKLTPIVADIAQQFNISYQALSLIGLFKSQQEFLKKMGSNYRENQS</sequence>
<dbReference type="RefSeq" id="WP_025330313.1">
    <property type="nucleotide sequence ID" value="NZ_CP132375.1"/>
</dbReference>
<dbReference type="AlphaFoldDB" id="A0ABD7Z4A4"/>
<dbReference type="CDD" id="cd03506">
    <property type="entry name" value="Delta6-FADS-like"/>
    <property type="match status" value="1"/>
</dbReference>
<feature type="transmembrane region" description="Helical" evidence="1">
    <location>
        <begin position="45"/>
        <end position="62"/>
    </location>
</feature>
<feature type="transmembrane region" description="Helical" evidence="1">
    <location>
        <begin position="206"/>
        <end position="227"/>
    </location>
</feature>
<organism evidence="3 4">
    <name type="scientific">Snodgrassella alvi</name>
    <dbReference type="NCBI Taxonomy" id="1196083"/>
    <lineage>
        <taxon>Bacteria</taxon>
        <taxon>Pseudomonadati</taxon>
        <taxon>Pseudomonadota</taxon>
        <taxon>Betaproteobacteria</taxon>
        <taxon>Neisseriales</taxon>
        <taxon>Neisseriaceae</taxon>
        <taxon>Snodgrassella</taxon>
    </lineage>
</organism>